<dbReference type="OMA" id="WESTELY"/>
<dbReference type="Pfam" id="PF00024">
    <property type="entry name" value="PAN_1"/>
    <property type="match status" value="1"/>
</dbReference>
<feature type="chain" id="PRO_5004580651" description="Apple domain-containing protein" evidence="2">
    <location>
        <begin position="18"/>
        <end position="961"/>
    </location>
</feature>
<name>T1JV25_TETUR</name>
<reference evidence="5" key="1">
    <citation type="submission" date="2011-08" db="EMBL/GenBank/DDBJ databases">
        <authorList>
            <person name="Rombauts S."/>
        </authorList>
    </citation>
    <scope>NUCLEOTIDE SEQUENCE</scope>
    <source>
        <strain evidence="5">London</strain>
    </source>
</reference>
<feature type="signal peptide" evidence="2">
    <location>
        <begin position="1"/>
        <end position="17"/>
    </location>
</feature>
<dbReference type="KEGG" id="tut:107371611"/>
<dbReference type="OrthoDB" id="6413948at2759"/>
<keyword evidence="1" id="KW-0472">Membrane</keyword>
<organism evidence="4 5">
    <name type="scientific">Tetranychus urticae</name>
    <name type="common">Two-spotted spider mite</name>
    <dbReference type="NCBI Taxonomy" id="32264"/>
    <lineage>
        <taxon>Eukaryota</taxon>
        <taxon>Metazoa</taxon>
        <taxon>Ecdysozoa</taxon>
        <taxon>Arthropoda</taxon>
        <taxon>Chelicerata</taxon>
        <taxon>Arachnida</taxon>
        <taxon>Acari</taxon>
        <taxon>Acariformes</taxon>
        <taxon>Trombidiformes</taxon>
        <taxon>Prostigmata</taxon>
        <taxon>Eleutherengona</taxon>
        <taxon>Raphignathae</taxon>
        <taxon>Tetranychoidea</taxon>
        <taxon>Tetranychidae</taxon>
        <taxon>Tetranychus</taxon>
    </lineage>
</organism>
<dbReference type="Proteomes" id="UP000015104">
    <property type="component" value="Unassembled WGS sequence"/>
</dbReference>
<keyword evidence="1" id="KW-0812">Transmembrane</keyword>
<proteinExistence type="predicted"/>
<dbReference type="EnsemblMetazoa" id="tetur02g03060.1">
    <property type="protein sequence ID" value="tetur02g03060.1"/>
    <property type="gene ID" value="tetur02g03060"/>
</dbReference>
<keyword evidence="2" id="KW-0732">Signal</keyword>
<dbReference type="Gene3D" id="3.50.4.10">
    <property type="entry name" value="Hepatocyte Growth Factor"/>
    <property type="match status" value="1"/>
</dbReference>
<evidence type="ECO:0000313" key="5">
    <source>
        <dbReference type="Proteomes" id="UP000015104"/>
    </source>
</evidence>
<reference evidence="4" key="2">
    <citation type="submission" date="2015-06" db="UniProtKB">
        <authorList>
            <consortium name="EnsemblMetazoa"/>
        </authorList>
    </citation>
    <scope>IDENTIFICATION</scope>
</reference>
<evidence type="ECO:0000313" key="4">
    <source>
        <dbReference type="EnsemblMetazoa" id="tetur02g03060.1"/>
    </source>
</evidence>
<evidence type="ECO:0000256" key="2">
    <source>
        <dbReference type="SAM" id="SignalP"/>
    </source>
</evidence>
<feature type="domain" description="Apple" evidence="3">
    <location>
        <begin position="815"/>
        <end position="888"/>
    </location>
</feature>
<gene>
    <name evidence="4" type="primary">107371611</name>
</gene>
<protein>
    <recommendedName>
        <fullName evidence="3">Apple domain-containing protein</fullName>
    </recommendedName>
</protein>
<dbReference type="InterPro" id="IPR003609">
    <property type="entry name" value="Pan_app"/>
</dbReference>
<keyword evidence="1" id="KW-1133">Transmembrane helix</keyword>
<keyword evidence="5" id="KW-1185">Reference proteome</keyword>
<feature type="transmembrane region" description="Helical" evidence="1">
    <location>
        <begin position="914"/>
        <end position="935"/>
    </location>
</feature>
<accession>T1JV25</accession>
<dbReference type="HOGENOM" id="CLU_011464_0_1_1"/>
<dbReference type="AlphaFoldDB" id="T1JV25"/>
<dbReference type="eggNOG" id="ENOG502S04E">
    <property type="taxonomic scope" value="Eukaryota"/>
</dbReference>
<sequence length="961" mass="110004">MLPPIVLIFLFIKSSQGNLLDSPFNSPKGNVTILASLTDQLTQENWIIKETLNVEPKIHGKIEITQGNNRIQVFYHENDDEFKLVMHDNACFEMRYNHHGWNSMLPTIHKPLLNMALLMGPSLYHRLQEKTGKVLAEDPVQIRGETMQSVAILVDLNLRISFTFPAGEDIWEGIEKPKRLKLDGWVADSFNESQSILKETLFFDIYSEKEVDNAGLTTPTLGIGCPSYLEKNQMFPRLKDEQFHVKITEIVTKSGNQKWHHNGYYIDTKNGITRVTSFDQDVLKESMIDHNLGIKYELESDGKCKTSPIVKVDDLFTVDQIMWMEGQYKYVGKTKYEHRSELVDVWESMELNKFVGENFYDKVVTTQLLAKQTDISGNSLYKSDYLPIAAEKRFYKIILDKYVLIESRKRDFFDFTTKTFGEAEYHDKFQLNGCYDDPYEKMYITLQISSIDLNFSESIDYAAVNINQLLETIKRTIADNLNISYLRITSIDFEFEKVYILAHIEIVEAPYLIDSLARSEIKFDVNSFNDYDKVSIKGQQECLEAAASQNDVTHVISCGDLKNLCIVVRSEQTMPKESQSGTYCSVFYNPFSTLKKLVSEVSLRNLVSHYLDIIGIRFSLDCLNCTKPTQHLYSIVNAYQDSPSIDTEAERLLFSDVMDGAKLKDGQLVVGVGNLGDCYRSCSNSDKSPCETFSFCEVGDQNECLISNELYDASKNLTVDHSACNVYTKNRLLDYHKISSFKFIKPNKNPLTTRSVEECARACSDLDDCHAFQVCDHRYCSFGNHFNRQNLVPIKDCDIYIPKKIQNYVKNAHLMIPDVIHSEVDLTLEQCAAICSDWKSVNSEDRVDCKSFNYCPKSEAESICQITSYSISSDGQRISAKTSDYCSNYEFHNELDKQSLTLEKQTDKSDVSSIGIISVFVLLGLLIGVITPFILKIFKRNRSEQEESITFENEFFDTTRI</sequence>
<evidence type="ECO:0000259" key="3">
    <source>
        <dbReference type="Pfam" id="PF00024"/>
    </source>
</evidence>
<evidence type="ECO:0000256" key="1">
    <source>
        <dbReference type="SAM" id="Phobius"/>
    </source>
</evidence>
<dbReference type="EMBL" id="CAEY01000791">
    <property type="status" value="NOT_ANNOTATED_CDS"/>
    <property type="molecule type" value="Genomic_DNA"/>
</dbReference>